<evidence type="ECO:0000313" key="6">
    <source>
        <dbReference type="Proteomes" id="UP000231194"/>
    </source>
</evidence>
<accession>A0A2M8R616</accession>
<dbReference type="RefSeq" id="WP_100233893.1">
    <property type="nucleotide sequence ID" value="NZ_PGVG01000018.1"/>
</dbReference>
<sequence length="255" mass="28315">MTVFADYAPWYDLLYQDKDYAEETAFVEARLRDHGVAPGRLLDLGCGTGLHALAFARRGWNVAGIDLSHEMIARAKARAEQAGLSIPFRQGDAREAGPERDFDAVVSLFHVASYQTSRDALAAMFRTAHAALKPGGVFFFDYWYGGAVLAQGVETRVKVIEQKPLRLTRIAQSDHDEQAATVTVNYTLFCEDMDRGTIRRVDEAHHMRYWFPFEIDAALAASGFQPAAHAAWLTQDAPNSKSWAAYAVARKSVTP</sequence>
<evidence type="ECO:0000256" key="1">
    <source>
        <dbReference type="ARBA" id="ARBA00022603"/>
    </source>
</evidence>
<dbReference type="PANTHER" id="PTHR43464:SF19">
    <property type="entry name" value="UBIQUINONE BIOSYNTHESIS O-METHYLTRANSFERASE, MITOCHONDRIAL"/>
    <property type="match status" value="1"/>
</dbReference>
<dbReference type="CDD" id="cd02440">
    <property type="entry name" value="AdoMet_MTases"/>
    <property type="match status" value="1"/>
</dbReference>
<organism evidence="5 6">
    <name type="scientific">Bradyrhizobium forestalis</name>
    <dbReference type="NCBI Taxonomy" id="1419263"/>
    <lineage>
        <taxon>Bacteria</taxon>
        <taxon>Pseudomonadati</taxon>
        <taxon>Pseudomonadota</taxon>
        <taxon>Alphaproteobacteria</taxon>
        <taxon>Hyphomicrobiales</taxon>
        <taxon>Nitrobacteraceae</taxon>
        <taxon>Bradyrhizobium</taxon>
    </lineage>
</organism>
<dbReference type="EMBL" id="PGVG01000018">
    <property type="protein sequence ID" value="PJG53260.1"/>
    <property type="molecule type" value="Genomic_DNA"/>
</dbReference>
<dbReference type="Proteomes" id="UP000231194">
    <property type="component" value="Unassembled WGS sequence"/>
</dbReference>
<keyword evidence="2 5" id="KW-0808">Transferase</keyword>
<feature type="domain" description="Methyltransferase" evidence="4">
    <location>
        <begin position="42"/>
        <end position="136"/>
    </location>
</feature>
<dbReference type="GO" id="GO:0032259">
    <property type="term" value="P:methylation"/>
    <property type="evidence" value="ECO:0007669"/>
    <property type="project" value="UniProtKB-KW"/>
</dbReference>
<dbReference type="SUPFAM" id="SSF53335">
    <property type="entry name" value="S-adenosyl-L-methionine-dependent methyltransferases"/>
    <property type="match status" value="1"/>
</dbReference>
<evidence type="ECO:0000256" key="2">
    <source>
        <dbReference type="ARBA" id="ARBA00022679"/>
    </source>
</evidence>
<dbReference type="OrthoDB" id="9804312at2"/>
<protein>
    <submittedName>
        <fullName evidence="5">Class I SAM-dependent methyltransferase</fullName>
    </submittedName>
</protein>
<dbReference type="Gene3D" id="3.40.50.150">
    <property type="entry name" value="Vaccinia Virus protein VP39"/>
    <property type="match status" value="1"/>
</dbReference>
<name>A0A2M8R616_9BRAD</name>
<dbReference type="Pfam" id="PF13649">
    <property type="entry name" value="Methyltransf_25"/>
    <property type="match status" value="1"/>
</dbReference>
<keyword evidence="3" id="KW-0949">S-adenosyl-L-methionine</keyword>
<keyword evidence="1 5" id="KW-0489">Methyltransferase</keyword>
<evidence type="ECO:0000256" key="3">
    <source>
        <dbReference type="ARBA" id="ARBA00022691"/>
    </source>
</evidence>
<reference evidence="5 6" key="1">
    <citation type="submission" date="2017-11" db="EMBL/GenBank/DDBJ databases">
        <title>Bradyrhizobium forestalis sp. nov., an efficient nitrogen-fixing bacterium isolated from nodules of forest legume species in the Amazon.</title>
        <authorList>
            <person name="Costa E.M."/>
            <person name="Guimaraes A."/>
            <person name="Carvalho T.S."/>
            <person name="Rodrigues T.L."/>
            <person name="Ribeiro P.R.A."/>
            <person name="Lebbe L."/>
            <person name="Willems A."/>
            <person name="Moreira F.M.S."/>
        </authorList>
    </citation>
    <scope>NUCLEOTIDE SEQUENCE [LARGE SCALE GENOMIC DNA]</scope>
    <source>
        <strain evidence="5 6">INPA54B</strain>
    </source>
</reference>
<dbReference type="InterPro" id="IPR041698">
    <property type="entry name" value="Methyltransf_25"/>
</dbReference>
<dbReference type="Gene3D" id="2.20.130.10">
    <property type="entry name" value="CAC2371-like domains"/>
    <property type="match status" value="1"/>
</dbReference>
<proteinExistence type="predicted"/>
<dbReference type="PANTHER" id="PTHR43464">
    <property type="entry name" value="METHYLTRANSFERASE"/>
    <property type="match status" value="1"/>
</dbReference>
<dbReference type="AlphaFoldDB" id="A0A2M8R616"/>
<dbReference type="GO" id="GO:0008168">
    <property type="term" value="F:methyltransferase activity"/>
    <property type="evidence" value="ECO:0007669"/>
    <property type="project" value="UniProtKB-KW"/>
</dbReference>
<evidence type="ECO:0000259" key="4">
    <source>
        <dbReference type="Pfam" id="PF13649"/>
    </source>
</evidence>
<keyword evidence="6" id="KW-1185">Reference proteome</keyword>
<comment type="caution">
    <text evidence="5">The sequence shown here is derived from an EMBL/GenBank/DDBJ whole genome shotgun (WGS) entry which is preliminary data.</text>
</comment>
<dbReference type="InterPro" id="IPR029063">
    <property type="entry name" value="SAM-dependent_MTases_sf"/>
</dbReference>
<evidence type="ECO:0000313" key="5">
    <source>
        <dbReference type="EMBL" id="PJG53260.1"/>
    </source>
</evidence>
<gene>
    <name evidence="5" type="ORF">CVM73_21730</name>
</gene>